<dbReference type="SUPFAM" id="SSF51905">
    <property type="entry name" value="FAD/NAD(P)-binding domain"/>
    <property type="match status" value="1"/>
</dbReference>
<feature type="domain" description="Amine oxidase" evidence="2">
    <location>
        <begin position="112"/>
        <end position="186"/>
    </location>
</feature>
<comment type="caution">
    <text evidence="3">The sequence shown here is derived from an EMBL/GenBank/DDBJ whole genome shotgun (WGS) entry which is preliminary data.</text>
</comment>
<dbReference type="GO" id="GO:0009063">
    <property type="term" value="P:amino acid catabolic process"/>
    <property type="evidence" value="ECO:0007669"/>
    <property type="project" value="TreeGrafter"/>
</dbReference>
<keyword evidence="4" id="KW-1185">Reference proteome</keyword>
<organism evidence="3 4">
    <name type="scientific">Podospora australis</name>
    <dbReference type="NCBI Taxonomy" id="1536484"/>
    <lineage>
        <taxon>Eukaryota</taxon>
        <taxon>Fungi</taxon>
        <taxon>Dikarya</taxon>
        <taxon>Ascomycota</taxon>
        <taxon>Pezizomycotina</taxon>
        <taxon>Sordariomycetes</taxon>
        <taxon>Sordariomycetidae</taxon>
        <taxon>Sordariales</taxon>
        <taxon>Podosporaceae</taxon>
        <taxon>Podospora</taxon>
    </lineage>
</organism>
<evidence type="ECO:0000313" key="4">
    <source>
        <dbReference type="Proteomes" id="UP001302126"/>
    </source>
</evidence>
<reference evidence="3" key="1">
    <citation type="journal article" date="2023" name="Mol. Phylogenet. Evol.">
        <title>Genome-scale phylogeny and comparative genomics of the fungal order Sordariales.</title>
        <authorList>
            <person name="Hensen N."/>
            <person name="Bonometti L."/>
            <person name="Westerberg I."/>
            <person name="Brannstrom I.O."/>
            <person name="Guillou S."/>
            <person name="Cros-Aarteil S."/>
            <person name="Calhoun S."/>
            <person name="Haridas S."/>
            <person name="Kuo A."/>
            <person name="Mondo S."/>
            <person name="Pangilinan J."/>
            <person name="Riley R."/>
            <person name="LaButti K."/>
            <person name="Andreopoulos B."/>
            <person name="Lipzen A."/>
            <person name="Chen C."/>
            <person name="Yan M."/>
            <person name="Daum C."/>
            <person name="Ng V."/>
            <person name="Clum A."/>
            <person name="Steindorff A."/>
            <person name="Ohm R.A."/>
            <person name="Martin F."/>
            <person name="Silar P."/>
            <person name="Natvig D.O."/>
            <person name="Lalanne C."/>
            <person name="Gautier V."/>
            <person name="Ament-Velasquez S.L."/>
            <person name="Kruys A."/>
            <person name="Hutchinson M.I."/>
            <person name="Powell A.J."/>
            <person name="Barry K."/>
            <person name="Miller A.N."/>
            <person name="Grigoriev I.V."/>
            <person name="Debuchy R."/>
            <person name="Gladieux P."/>
            <person name="Hiltunen Thoren M."/>
            <person name="Johannesson H."/>
        </authorList>
    </citation>
    <scope>NUCLEOTIDE SEQUENCE</scope>
    <source>
        <strain evidence="3">PSN309</strain>
    </source>
</reference>
<reference evidence="3" key="2">
    <citation type="submission" date="2023-05" db="EMBL/GenBank/DDBJ databases">
        <authorList>
            <consortium name="Lawrence Berkeley National Laboratory"/>
            <person name="Steindorff A."/>
            <person name="Hensen N."/>
            <person name="Bonometti L."/>
            <person name="Westerberg I."/>
            <person name="Brannstrom I.O."/>
            <person name="Guillou S."/>
            <person name="Cros-Aarteil S."/>
            <person name="Calhoun S."/>
            <person name="Haridas S."/>
            <person name="Kuo A."/>
            <person name="Mondo S."/>
            <person name="Pangilinan J."/>
            <person name="Riley R."/>
            <person name="Labutti K."/>
            <person name="Andreopoulos B."/>
            <person name="Lipzen A."/>
            <person name="Chen C."/>
            <person name="Yanf M."/>
            <person name="Daum C."/>
            <person name="Ng V."/>
            <person name="Clum A."/>
            <person name="Ohm R."/>
            <person name="Martin F."/>
            <person name="Silar P."/>
            <person name="Natvig D."/>
            <person name="Lalanne C."/>
            <person name="Gautier V."/>
            <person name="Ament-Velasquez S.L."/>
            <person name="Kruys A."/>
            <person name="Hutchinson M.I."/>
            <person name="Powell A.J."/>
            <person name="Barry K."/>
            <person name="Miller A.N."/>
            <person name="Grigoriev I.V."/>
            <person name="Debuchy R."/>
            <person name="Gladieux P."/>
            <person name="Thoren M.H."/>
            <person name="Johannesson H."/>
        </authorList>
    </citation>
    <scope>NUCLEOTIDE SEQUENCE</scope>
    <source>
        <strain evidence="3">PSN309</strain>
    </source>
</reference>
<accession>A0AAN6WKN2</accession>
<protein>
    <recommendedName>
        <fullName evidence="2">Amine oxidase domain-containing protein</fullName>
    </recommendedName>
</protein>
<evidence type="ECO:0000313" key="3">
    <source>
        <dbReference type="EMBL" id="KAK4183690.1"/>
    </source>
</evidence>
<dbReference type="AlphaFoldDB" id="A0AAN6WKN2"/>
<dbReference type="InterPro" id="IPR050281">
    <property type="entry name" value="Flavin_monoamine_oxidase"/>
</dbReference>
<dbReference type="PANTHER" id="PTHR10742:SF382">
    <property type="entry name" value="AMINE OXIDASE DOMAIN-CONTAINING PROTEIN"/>
    <property type="match status" value="1"/>
</dbReference>
<feature type="region of interest" description="Disordered" evidence="1">
    <location>
        <begin position="218"/>
        <end position="247"/>
    </location>
</feature>
<gene>
    <name evidence="3" type="ORF">QBC35DRAFT_542611</name>
</gene>
<dbReference type="Proteomes" id="UP001302126">
    <property type="component" value="Unassembled WGS sequence"/>
</dbReference>
<evidence type="ECO:0000259" key="2">
    <source>
        <dbReference type="Pfam" id="PF01593"/>
    </source>
</evidence>
<dbReference type="PANTHER" id="PTHR10742">
    <property type="entry name" value="FLAVIN MONOAMINE OXIDASE"/>
    <property type="match status" value="1"/>
</dbReference>
<dbReference type="InterPro" id="IPR036188">
    <property type="entry name" value="FAD/NAD-bd_sf"/>
</dbReference>
<dbReference type="Gene3D" id="3.90.660.10">
    <property type="match status" value="1"/>
</dbReference>
<name>A0AAN6WKN2_9PEZI</name>
<dbReference type="EMBL" id="MU864531">
    <property type="protein sequence ID" value="KAK4183690.1"/>
    <property type="molecule type" value="Genomic_DNA"/>
</dbReference>
<dbReference type="GO" id="GO:0001716">
    <property type="term" value="F:L-amino-acid oxidase activity"/>
    <property type="evidence" value="ECO:0007669"/>
    <property type="project" value="TreeGrafter"/>
</dbReference>
<proteinExistence type="predicted"/>
<evidence type="ECO:0000256" key="1">
    <source>
        <dbReference type="SAM" id="MobiDB-lite"/>
    </source>
</evidence>
<sequence length="266" mass="28940">MKLLSAITPSILATSTDSSHDRLVWKIPEKTISGGCISGWCNKTGVLLWRSDEQHLDLDALAPHRRLGLTRRDSIANAVLMNNSTGVDNPKCSSLDAAAAKRKNMAIVGAGMAGLMTYLCLTQQGLSNVNIIEAGDRLGGRVHTVYLSGGPFDYSYQEMGPMRVPITLTVANQTYKMSDHELVFQLVDELNRINNDSKDLNLDFITWHESGAGRLPHGGGSLRVGELLSPQGPVKQSDSRTGNERPSLSVEQLFDRVNKCHTGPSL</sequence>
<dbReference type="Pfam" id="PF01593">
    <property type="entry name" value="Amino_oxidase"/>
    <property type="match status" value="1"/>
</dbReference>
<dbReference type="InterPro" id="IPR002937">
    <property type="entry name" value="Amino_oxidase"/>
</dbReference>
<dbReference type="Gene3D" id="3.50.50.60">
    <property type="entry name" value="FAD/NAD(P)-binding domain"/>
    <property type="match status" value="1"/>
</dbReference>